<dbReference type="GO" id="GO:1990538">
    <property type="term" value="F:xylan O-acetyltransferase activity"/>
    <property type="evidence" value="ECO:0007669"/>
    <property type="project" value="UniProtKB-ARBA"/>
</dbReference>
<evidence type="ECO:0000256" key="9">
    <source>
        <dbReference type="SAM" id="MobiDB-lite"/>
    </source>
</evidence>
<feature type="domain" description="Trichome birefringence-like N-terminal" evidence="12">
    <location>
        <begin position="79"/>
        <end position="131"/>
    </location>
</feature>
<dbReference type="Pfam" id="PF13839">
    <property type="entry name" value="PC-Esterase"/>
    <property type="match status" value="1"/>
</dbReference>
<keyword evidence="3" id="KW-0808">Transferase</keyword>
<dbReference type="PROSITE" id="PS51257">
    <property type="entry name" value="PROKAR_LIPOPROTEIN"/>
    <property type="match status" value="1"/>
</dbReference>
<dbReference type="GO" id="GO:0000139">
    <property type="term" value="C:Golgi membrane"/>
    <property type="evidence" value="ECO:0007669"/>
    <property type="project" value="UniProtKB-SubCell"/>
</dbReference>
<organism evidence="13 14">
    <name type="scientific">Panicum miliaceum</name>
    <name type="common">Proso millet</name>
    <name type="synonym">Broomcorn millet</name>
    <dbReference type="NCBI Taxonomy" id="4540"/>
    <lineage>
        <taxon>Eukaryota</taxon>
        <taxon>Viridiplantae</taxon>
        <taxon>Streptophyta</taxon>
        <taxon>Embryophyta</taxon>
        <taxon>Tracheophyta</taxon>
        <taxon>Spermatophyta</taxon>
        <taxon>Magnoliopsida</taxon>
        <taxon>Liliopsida</taxon>
        <taxon>Poales</taxon>
        <taxon>Poaceae</taxon>
        <taxon>PACMAD clade</taxon>
        <taxon>Panicoideae</taxon>
        <taxon>Panicodae</taxon>
        <taxon>Paniceae</taxon>
        <taxon>Panicinae</taxon>
        <taxon>Panicum</taxon>
        <taxon>Panicum sect. Panicum</taxon>
    </lineage>
</organism>
<evidence type="ECO:0000259" key="11">
    <source>
        <dbReference type="Pfam" id="PF13839"/>
    </source>
</evidence>
<protein>
    <submittedName>
        <fullName evidence="13">Protein trichome birefringence-like 38</fullName>
    </submittedName>
</protein>
<proteinExistence type="inferred from homology"/>
<dbReference type="Pfam" id="PF14416">
    <property type="entry name" value="PMR5N"/>
    <property type="match status" value="1"/>
</dbReference>
<evidence type="ECO:0000256" key="10">
    <source>
        <dbReference type="SAM" id="SignalP"/>
    </source>
</evidence>
<dbReference type="PANTHER" id="PTHR32285:SF42">
    <property type="entry name" value="PROTEIN TRICHOME BIREFRINGENCE-LIKE 37"/>
    <property type="match status" value="1"/>
</dbReference>
<keyword evidence="14" id="KW-1185">Reference proteome</keyword>
<comment type="similarity">
    <text evidence="2">Belongs to the PC-esterase family. TBL subfamily.</text>
</comment>
<keyword evidence="7" id="KW-0333">Golgi apparatus</keyword>
<evidence type="ECO:0000256" key="1">
    <source>
        <dbReference type="ARBA" id="ARBA00004323"/>
    </source>
</evidence>
<evidence type="ECO:0000256" key="8">
    <source>
        <dbReference type="ARBA" id="ARBA00023136"/>
    </source>
</evidence>
<keyword evidence="6" id="KW-1133">Transmembrane helix</keyword>
<evidence type="ECO:0000313" key="13">
    <source>
        <dbReference type="EMBL" id="RLN25293.1"/>
    </source>
</evidence>
<gene>
    <name evidence="13" type="ORF">C2845_PM07G18140</name>
</gene>
<evidence type="ECO:0000256" key="4">
    <source>
        <dbReference type="ARBA" id="ARBA00022692"/>
    </source>
</evidence>
<dbReference type="InterPro" id="IPR029962">
    <property type="entry name" value="TBL"/>
</dbReference>
<dbReference type="AlphaFoldDB" id="A0A3L6SUW9"/>
<evidence type="ECO:0000256" key="7">
    <source>
        <dbReference type="ARBA" id="ARBA00023034"/>
    </source>
</evidence>
<keyword evidence="5" id="KW-0735">Signal-anchor</keyword>
<keyword evidence="10" id="KW-0732">Signal</keyword>
<evidence type="ECO:0000256" key="5">
    <source>
        <dbReference type="ARBA" id="ARBA00022968"/>
    </source>
</evidence>
<comment type="caution">
    <text evidence="13">The sequence shown here is derived from an EMBL/GenBank/DDBJ whole genome shotgun (WGS) entry which is preliminary data.</text>
</comment>
<feature type="compositionally biased region" description="Gly residues" evidence="9">
    <location>
        <begin position="53"/>
        <end position="68"/>
    </location>
</feature>
<evidence type="ECO:0000256" key="6">
    <source>
        <dbReference type="ARBA" id="ARBA00022989"/>
    </source>
</evidence>
<dbReference type="EMBL" id="PQIB02000004">
    <property type="protein sequence ID" value="RLN25293.1"/>
    <property type="molecule type" value="Genomic_DNA"/>
</dbReference>
<dbReference type="Proteomes" id="UP000275267">
    <property type="component" value="Unassembled WGS sequence"/>
</dbReference>
<name>A0A3L6SUW9_PANMI</name>
<dbReference type="PANTHER" id="PTHR32285">
    <property type="entry name" value="PROTEIN TRICHOME BIREFRINGENCE-LIKE 9-RELATED"/>
    <property type="match status" value="1"/>
</dbReference>
<keyword evidence="8" id="KW-0472">Membrane</keyword>
<evidence type="ECO:0000313" key="14">
    <source>
        <dbReference type="Proteomes" id="UP000275267"/>
    </source>
</evidence>
<reference evidence="14" key="1">
    <citation type="journal article" date="2019" name="Nat. Commun.">
        <title>The genome of broomcorn millet.</title>
        <authorList>
            <person name="Zou C."/>
            <person name="Miki D."/>
            <person name="Li D."/>
            <person name="Tang Q."/>
            <person name="Xiao L."/>
            <person name="Rajput S."/>
            <person name="Deng P."/>
            <person name="Jia W."/>
            <person name="Huang R."/>
            <person name="Zhang M."/>
            <person name="Sun Y."/>
            <person name="Hu J."/>
            <person name="Fu X."/>
            <person name="Schnable P.S."/>
            <person name="Li F."/>
            <person name="Zhang H."/>
            <person name="Feng B."/>
            <person name="Zhu X."/>
            <person name="Liu R."/>
            <person name="Schnable J.C."/>
            <person name="Zhu J.-K."/>
            <person name="Zhang H."/>
        </authorList>
    </citation>
    <scope>NUCLEOTIDE SEQUENCE [LARGE SCALE GENOMIC DNA]</scope>
</reference>
<dbReference type="InterPro" id="IPR025846">
    <property type="entry name" value="TBL_N"/>
</dbReference>
<evidence type="ECO:0000256" key="2">
    <source>
        <dbReference type="ARBA" id="ARBA00007727"/>
    </source>
</evidence>
<keyword evidence="4" id="KW-0812">Transmembrane</keyword>
<dbReference type="STRING" id="4540.A0A3L6SUW9"/>
<dbReference type="OrthoDB" id="630188at2759"/>
<feature type="region of interest" description="Disordered" evidence="9">
    <location>
        <begin position="34"/>
        <end position="68"/>
    </location>
</feature>
<comment type="subcellular location">
    <subcellularLocation>
        <location evidence="1">Golgi apparatus membrane</location>
        <topology evidence="1">Single-pass type II membrane protein</topology>
    </subcellularLocation>
</comment>
<dbReference type="InterPro" id="IPR026057">
    <property type="entry name" value="TBL_C"/>
</dbReference>
<accession>A0A3L6SUW9</accession>
<evidence type="ECO:0000256" key="3">
    <source>
        <dbReference type="ARBA" id="ARBA00022679"/>
    </source>
</evidence>
<sequence>MARRLRLLPLLAAAVACSLLRACGAGAAAGATTGTLGLRHKPPRQQHNSTRHAGGGRPRGGGCGGRGAAGGGPGTGMASCNLFQGSWVYDDSLPVYDAAGCPFVEPEFDCQKYGRPDKQYLKYRWRPASCELPRFNGQDLLSRWKGKKVLFVGDSISLNQWESLACMLRAAAPGSKVAYTRGNPVSTVTFQDYGVSVAYYRSTYLVDIVEEPVGRVLKLDSITAGGAWLGADVLVFNTWHWWTHTGRDQPWDYVQDGGQVMKDMDRLTAFSKGMSTWARWVDSNVDTSKTKVYFQGISPTHYNGAEWGEGSRSCAQQTQPIAGPAYAAGPVPAQAAVRAALGGMSKPVYLLDVTLLSQLRRDGHPSAYSGGHPGNDCSHWCLAGVPDTWNQILYASLLA</sequence>
<evidence type="ECO:0000259" key="12">
    <source>
        <dbReference type="Pfam" id="PF14416"/>
    </source>
</evidence>
<feature type="signal peptide" evidence="10">
    <location>
        <begin position="1"/>
        <end position="25"/>
    </location>
</feature>
<feature type="chain" id="PRO_5017957777" evidence="10">
    <location>
        <begin position="26"/>
        <end position="399"/>
    </location>
</feature>
<feature type="domain" description="Trichome birefringence-like C-terminal" evidence="11">
    <location>
        <begin position="132"/>
        <end position="395"/>
    </location>
</feature>